<keyword evidence="7" id="KW-1185">Reference proteome</keyword>
<feature type="domain" description="Mur ligase central" evidence="5">
    <location>
        <begin position="121"/>
        <end position="298"/>
    </location>
</feature>
<accession>A0ABV7TQ96</accession>
<dbReference type="Gene3D" id="3.90.190.20">
    <property type="entry name" value="Mur ligase, C-terminal domain"/>
    <property type="match status" value="1"/>
</dbReference>
<dbReference type="RefSeq" id="WP_386737790.1">
    <property type="nucleotide sequence ID" value="NZ_JBHRXI010000049.1"/>
</dbReference>
<dbReference type="SUPFAM" id="SSF53244">
    <property type="entry name" value="MurD-like peptide ligases, peptide-binding domain"/>
    <property type="match status" value="1"/>
</dbReference>
<proteinExistence type="predicted"/>
<dbReference type="InterPro" id="IPR036615">
    <property type="entry name" value="Mur_ligase_C_dom_sf"/>
</dbReference>
<dbReference type="PANTHER" id="PTHR43024:SF1">
    <property type="entry name" value="UDP-N-ACETYLMURAMOYL-TRIPEPTIDE--D-ALANYL-D-ALANINE LIGASE"/>
    <property type="match status" value="1"/>
</dbReference>
<dbReference type="InterPro" id="IPR004101">
    <property type="entry name" value="Mur_ligase_C"/>
</dbReference>
<dbReference type="EMBL" id="JBHRXI010000049">
    <property type="protein sequence ID" value="MFC3616478.1"/>
    <property type="molecule type" value="Genomic_DNA"/>
</dbReference>
<protein>
    <submittedName>
        <fullName evidence="6">Mur ligase family protein</fullName>
    </submittedName>
</protein>
<dbReference type="Proteomes" id="UP001595629">
    <property type="component" value="Unassembled WGS sequence"/>
</dbReference>
<dbReference type="Gene3D" id="3.40.1190.10">
    <property type="entry name" value="Mur-like, catalytic domain"/>
    <property type="match status" value="1"/>
</dbReference>
<dbReference type="InterPro" id="IPR036565">
    <property type="entry name" value="Mur-like_cat_sf"/>
</dbReference>
<gene>
    <name evidence="6" type="ORF">ACFORG_22270</name>
</gene>
<reference evidence="7" key="1">
    <citation type="journal article" date="2019" name="Int. J. Syst. Evol. Microbiol.">
        <title>The Global Catalogue of Microorganisms (GCM) 10K type strain sequencing project: providing services to taxonomists for standard genome sequencing and annotation.</title>
        <authorList>
            <consortium name="The Broad Institute Genomics Platform"/>
            <consortium name="The Broad Institute Genome Sequencing Center for Infectious Disease"/>
            <person name="Wu L."/>
            <person name="Ma J."/>
        </authorList>
    </citation>
    <scope>NUCLEOTIDE SEQUENCE [LARGE SCALE GENOMIC DNA]</scope>
    <source>
        <strain evidence="7">KCTC 42911</strain>
    </source>
</reference>
<organism evidence="6 7">
    <name type="scientific">Lutimaribacter marinistellae</name>
    <dbReference type="NCBI Taxonomy" id="1820329"/>
    <lineage>
        <taxon>Bacteria</taxon>
        <taxon>Pseudomonadati</taxon>
        <taxon>Pseudomonadota</taxon>
        <taxon>Alphaproteobacteria</taxon>
        <taxon>Rhodobacterales</taxon>
        <taxon>Roseobacteraceae</taxon>
        <taxon>Lutimaribacter</taxon>
    </lineage>
</organism>
<dbReference type="Pfam" id="PF02875">
    <property type="entry name" value="Mur_ligase_C"/>
    <property type="match status" value="1"/>
</dbReference>
<evidence type="ECO:0000256" key="3">
    <source>
        <dbReference type="ARBA" id="ARBA00022840"/>
    </source>
</evidence>
<feature type="domain" description="Mur ligase C-terminal" evidence="4">
    <location>
        <begin position="340"/>
        <end position="461"/>
    </location>
</feature>
<dbReference type="PANTHER" id="PTHR43024">
    <property type="entry name" value="UDP-N-ACETYLMURAMOYL-TRIPEPTIDE--D-ALANYL-D-ALANINE LIGASE"/>
    <property type="match status" value="1"/>
</dbReference>
<evidence type="ECO:0000259" key="4">
    <source>
        <dbReference type="Pfam" id="PF02875"/>
    </source>
</evidence>
<dbReference type="SUPFAM" id="SSF53623">
    <property type="entry name" value="MurD-like peptide ligases, catalytic domain"/>
    <property type="match status" value="1"/>
</dbReference>
<evidence type="ECO:0000259" key="5">
    <source>
        <dbReference type="Pfam" id="PF08245"/>
    </source>
</evidence>
<keyword evidence="1 6" id="KW-0436">Ligase</keyword>
<dbReference type="Gene3D" id="3.40.1390.10">
    <property type="entry name" value="MurE/MurF, N-terminal domain"/>
    <property type="match status" value="1"/>
</dbReference>
<dbReference type="SUPFAM" id="SSF63418">
    <property type="entry name" value="MurE/MurF N-terminal domain"/>
    <property type="match status" value="1"/>
</dbReference>
<evidence type="ECO:0000313" key="6">
    <source>
        <dbReference type="EMBL" id="MFC3616478.1"/>
    </source>
</evidence>
<dbReference type="InterPro" id="IPR035911">
    <property type="entry name" value="MurE/MurF_N"/>
</dbReference>
<sequence length="505" mass="53767">MTEFRSILWTGEDLVRDLGLDPSQLKGKRPVVVESVEVDSFRCGPGALYVPRTREFDLPDPDQNTEIYKALFRGAAAALTDEVLDGFPSHAPILTVPDRRAALLRLAECGRARLAGSMVAVTGSMGKTTTKDMLGQVLSFFGPTVRGWRNYNGINGIPATLSSIPHGCAHAVVEVAATHPDTVDYKLDHINPDLGILTTITQAHQGNYPSRYDIFREKSKVLAALPSGGPALVGGVAVEMDEAGDRLLKRMGVQTHVVGGNPGDFVRLADYEVTARATRAEIEVAGRLHRVEIPQPGAAYAWGAAFTLGALAVLGHDPDAAIPYLAAFQHPFTQRGARWRVNVRGKGTFVEVIDDSQNATPDSIASLLETLQKRAPKRLVLVLADMAELGDKAPDLHMALAPALRSAGVAALITVGPMTGALATSLAADIEVHSYDDAETAAAALPKLVRAGDLIALKGAGAAGLMRLRLRLAPPVNQVPVTSDWLIEDGVPGRQPPWPTKGEMA</sequence>
<name>A0ABV7TQ96_9RHOB</name>
<evidence type="ECO:0000313" key="7">
    <source>
        <dbReference type="Proteomes" id="UP001595629"/>
    </source>
</evidence>
<keyword evidence="2" id="KW-0547">Nucleotide-binding</keyword>
<keyword evidence="3" id="KW-0067">ATP-binding</keyword>
<comment type="caution">
    <text evidence="6">The sequence shown here is derived from an EMBL/GenBank/DDBJ whole genome shotgun (WGS) entry which is preliminary data.</text>
</comment>
<evidence type="ECO:0000256" key="2">
    <source>
        <dbReference type="ARBA" id="ARBA00022741"/>
    </source>
</evidence>
<evidence type="ECO:0000256" key="1">
    <source>
        <dbReference type="ARBA" id="ARBA00022598"/>
    </source>
</evidence>
<dbReference type="Pfam" id="PF08245">
    <property type="entry name" value="Mur_ligase_M"/>
    <property type="match status" value="1"/>
</dbReference>
<dbReference type="InterPro" id="IPR013221">
    <property type="entry name" value="Mur_ligase_cen"/>
</dbReference>
<dbReference type="InterPro" id="IPR051046">
    <property type="entry name" value="MurCDEF_CellWall_CoF430Synth"/>
</dbReference>
<dbReference type="GO" id="GO:0016874">
    <property type="term" value="F:ligase activity"/>
    <property type="evidence" value="ECO:0007669"/>
    <property type="project" value="UniProtKB-KW"/>
</dbReference>